<dbReference type="SUPFAM" id="SSF101690">
    <property type="entry name" value="PAZ domain"/>
    <property type="match status" value="1"/>
</dbReference>
<evidence type="ECO:0000313" key="5">
    <source>
        <dbReference type="WBParaSite" id="PTRK_0000982000.1"/>
    </source>
</evidence>
<dbReference type="CDD" id="cd02846">
    <property type="entry name" value="PAZ_argonaute_like"/>
    <property type="match status" value="1"/>
</dbReference>
<dbReference type="SMART" id="SM00949">
    <property type="entry name" value="PAZ"/>
    <property type="match status" value="1"/>
</dbReference>
<evidence type="ECO:0000313" key="4">
    <source>
        <dbReference type="Proteomes" id="UP000038045"/>
    </source>
</evidence>
<dbReference type="GO" id="GO:0003723">
    <property type="term" value="F:RNA binding"/>
    <property type="evidence" value="ECO:0007669"/>
    <property type="project" value="InterPro"/>
</dbReference>
<dbReference type="Pfam" id="PF02170">
    <property type="entry name" value="PAZ"/>
    <property type="match status" value="1"/>
</dbReference>
<accession>A0A0N4ZMQ3</accession>
<proteinExistence type="inferred from homology"/>
<dbReference type="Gene3D" id="3.40.50.2300">
    <property type="match status" value="1"/>
</dbReference>
<dbReference type="PANTHER" id="PTHR22891">
    <property type="entry name" value="EUKARYOTIC TRANSLATION INITIATION FACTOR 2C"/>
    <property type="match status" value="1"/>
</dbReference>
<dbReference type="Proteomes" id="UP000038045">
    <property type="component" value="Unplaced"/>
</dbReference>
<dbReference type="InterPro" id="IPR036085">
    <property type="entry name" value="PAZ_dom_sf"/>
</dbReference>
<dbReference type="InterPro" id="IPR036397">
    <property type="entry name" value="RNaseH_sf"/>
</dbReference>
<protein>
    <submittedName>
        <fullName evidence="5">PAZ domain-containing protein</fullName>
    </submittedName>
</protein>
<comment type="similarity">
    <text evidence="1">Belongs to the argonaute family.</text>
</comment>
<feature type="domain" description="Piwi" evidence="3">
    <location>
        <begin position="698"/>
        <end position="841"/>
    </location>
</feature>
<organism evidence="4 5">
    <name type="scientific">Parastrongyloides trichosuri</name>
    <name type="common">Possum-specific nematode worm</name>
    <dbReference type="NCBI Taxonomy" id="131310"/>
    <lineage>
        <taxon>Eukaryota</taxon>
        <taxon>Metazoa</taxon>
        <taxon>Ecdysozoa</taxon>
        <taxon>Nematoda</taxon>
        <taxon>Chromadorea</taxon>
        <taxon>Rhabditida</taxon>
        <taxon>Tylenchina</taxon>
        <taxon>Panagrolaimomorpha</taxon>
        <taxon>Strongyloidoidea</taxon>
        <taxon>Strongyloididae</taxon>
        <taxon>Parastrongyloides</taxon>
    </lineage>
</organism>
<keyword evidence="4" id="KW-1185">Reference proteome</keyword>
<feature type="domain" description="PAZ" evidence="2">
    <location>
        <begin position="240"/>
        <end position="363"/>
    </location>
</feature>
<dbReference type="SMART" id="SM00950">
    <property type="entry name" value="Piwi"/>
    <property type="match status" value="1"/>
</dbReference>
<dbReference type="WBParaSite" id="PTRK_0000982000.1">
    <property type="protein sequence ID" value="PTRK_0000982000.1"/>
    <property type="gene ID" value="PTRK_0000982000"/>
</dbReference>
<evidence type="ECO:0000259" key="2">
    <source>
        <dbReference type="PROSITE" id="PS50821"/>
    </source>
</evidence>
<sequence length="885" mass="101089">MASSDKLSSQTYLIDVKPDAKAYRYSVKIETVPLDERKTPYVISSDGREMAAILKLEKLQACKSAMDYAFQEGGFDNDAAYIYDGASSLVSSKELKVTEVVIRSRDMPQNVKFITRRNDLRITLEEQRSNFEIEYGQLERLVNLESNDNEKTTILSFMESLIFAPFTNGRVGYSTQLGSGKNLIRLTPDKENSLRCGDGRCIVPGINRSIMILNYKKKPSFAVSVDFSQNIYYEAGNLAEIVLKICKSNKIIDRDRLESGINSTNILGVLLKTNHRSNGEIFKLKANFSENGASREMLINGNTGNSESVQDYFRRRYNIELRYPEMPCLIHTIRKKIKIEGEEKTKIEEVKNYYPLEVLDIIPGQHVPVSKMDSNSASVQQRINTKGPKDRKQNCYNEMMLMGMFDAVPIFDAFNIKLNPNHVFFQKEQLEDVAFQTATRTLKLTRLGKINYNKENVSTPATVEKYLVIAYGKNFENYIRTFTDEYTNCCRINGIQFREQPVIVSLNDRIFSNPDENPGEFAEKMNRFIKTPLPQTFLVYIDSKKIRSHLALKFYEQRYMILTQHITEELANKLHSRPESMRNVVNKTNDKLGGLNFKVQFGQNSQNINSEFNPNSKETLYIGLDLNTSPSIGVRANSEVYVAAWSANVSKVPGQYLTDYWYQLKTIDNAMLFDHDPWENEMKKLIKKWKKNVSSKAPKRIVVFRSGLSRGAFNLSKEIEIPLLEEFISEYFECDIPLCYIFVNRTSNIRIYDIERNGVVKNVEAGTYVSDGLSVGDNIQMIGKSYANCLGTAKLPMYTIAYDSGENKLSKKQLMDITNMLCYTYDIIPSAVSIPAVVYIAIETSKRGSNNLIAHSNNHENLDLDNCNRSLNYTNSLLNDLRFNA</sequence>
<dbReference type="Gene3D" id="2.170.260.10">
    <property type="entry name" value="paz domain"/>
    <property type="match status" value="1"/>
</dbReference>
<dbReference type="SUPFAM" id="SSF53098">
    <property type="entry name" value="Ribonuclease H-like"/>
    <property type="match status" value="1"/>
</dbReference>
<dbReference type="AlphaFoldDB" id="A0A0N4ZMQ3"/>
<name>A0A0N4ZMQ3_PARTI</name>
<evidence type="ECO:0000259" key="3">
    <source>
        <dbReference type="PROSITE" id="PS50822"/>
    </source>
</evidence>
<dbReference type="PROSITE" id="PS50821">
    <property type="entry name" value="PAZ"/>
    <property type="match status" value="1"/>
</dbReference>
<dbReference type="Pfam" id="PF02171">
    <property type="entry name" value="Piwi"/>
    <property type="match status" value="1"/>
</dbReference>
<dbReference type="STRING" id="131310.A0A0N4ZMQ3"/>
<dbReference type="PROSITE" id="PS50822">
    <property type="entry name" value="PIWI"/>
    <property type="match status" value="1"/>
</dbReference>
<dbReference type="InterPro" id="IPR003100">
    <property type="entry name" value="PAZ_dom"/>
</dbReference>
<dbReference type="InterPro" id="IPR012337">
    <property type="entry name" value="RNaseH-like_sf"/>
</dbReference>
<evidence type="ECO:0000256" key="1">
    <source>
        <dbReference type="RuleBase" id="RU361178"/>
    </source>
</evidence>
<dbReference type="InterPro" id="IPR003165">
    <property type="entry name" value="Piwi"/>
</dbReference>
<dbReference type="Gene3D" id="3.30.420.10">
    <property type="entry name" value="Ribonuclease H-like superfamily/Ribonuclease H"/>
    <property type="match status" value="1"/>
</dbReference>
<reference evidence="5" key="1">
    <citation type="submission" date="2017-02" db="UniProtKB">
        <authorList>
            <consortium name="WormBaseParasite"/>
        </authorList>
    </citation>
    <scope>IDENTIFICATION</scope>
</reference>